<dbReference type="InterPro" id="IPR015797">
    <property type="entry name" value="NUDIX_hydrolase-like_dom_sf"/>
</dbReference>
<evidence type="ECO:0000259" key="7">
    <source>
        <dbReference type="PROSITE" id="PS51462"/>
    </source>
</evidence>
<keyword evidence="5" id="KW-0460">Magnesium</keyword>
<dbReference type="EMBL" id="JYIV01000016">
    <property type="protein sequence ID" value="KJL25468.1"/>
    <property type="molecule type" value="Genomic_DNA"/>
</dbReference>
<accession>A0A0F0KX48</accession>
<comment type="caution">
    <text evidence="8">The sequence shown here is derived from an EMBL/GenBank/DDBJ whole genome shotgun (WGS) entry which is preliminary data.</text>
</comment>
<gene>
    <name evidence="8" type="primary">nudL</name>
    <name evidence="8" type="ORF">RN51_00605</name>
</gene>
<dbReference type="GO" id="GO:0046872">
    <property type="term" value="F:metal ion binding"/>
    <property type="evidence" value="ECO:0007669"/>
    <property type="project" value="UniProtKB-KW"/>
</dbReference>
<dbReference type="InterPro" id="IPR045121">
    <property type="entry name" value="CoAse"/>
</dbReference>
<evidence type="ECO:0000256" key="4">
    <source>
        <dbReference type="ARBA" id="ARBA00022801"/>
    </source>
</evidence>
<evidence type="ECO:0000313" key="9">
    <source>
        <dbReference type="Proteomes" id="UP000033725"/>
    </source>
</evidence>
<feature type="domain" description="Nudix hydrolase" evidence="7">
    <location>
        <begin position="37"/>
        <end position="184"/>
    </location>
</feature>
<protein>
    <submittedName>
        <fullName evidence="8">Putative Nudix hydrolase NudL</fullName>
    </submittedName>
</protein>
<dbReference type="PROSITE" id="PS51462">
    <property type="entry name" value="NUDIX"/>
    <property type="match status" value="1"/>
</dbReference>
<dbReference type="Proteomes" id="UP000033725">
    <property type="component" value="Unassembled WGS sequence"/>
</dbReference>
<dbReference type="Pfam" id="PF00293">
    <property type="entry name" value="NUDIX"/>
    <property type="match status" value="1"/>
</dbReference>
<evidence type="ECO:0000256" key="2">
    <source>
        <dbReference type="ARBA" id="ARBA00001946"/>
    </source>
</evidence>
<evidence type="ECO:0000256" key="1">
    <source>
        <dbReference type="ARBA" id="ARBA00001936"/>
    </source>
</evidence>
<dbReference type="Gene3D" id="3.90.79.10">
    <property type="entry name" value="Nucleoside Triphosphate Pyrophosphohydrolase"/>
    <property type="match status" value="1"/>
</dbReference>
<name>A0A0F0KX48_9MICO</name>
<sequence>MLGRMSMHPTGARAELLAAVADHSWGVRIPRLADPKSAHDAAVLILFGVLDRIPAPTTGSTIARDLDVLLQRRAPTLSSHPGQVSFPGGRVEPDDADVIATALREAEEETGLDPTGVEVLATLPVIPLAASNHLVTPVLAWWQSPSRVVAVDHAETVEVFRVPVAQLLDPETRFTSTITRMGRTFRGPAFDVDGTIVWGFTAMVLDALFDAAGWTLPWDASIERTVDL</sequence>
<comment type="cofactor">
    <cofactor evidence="1">
        <name>Mn(2+)</name>
        <dbReference type="ChEBI" id="CHEBI:29035"/>
    </cofactor>
</comment>
<proteinExistence type="predicted"/>
<dbReference type="AlphaFoldDB" id="A0A0F0KX48"/>
<dbReference type="InterPro" id="IPR000086">
    <property type="entry name" value="NUDIX_hydrolase_dom"/>
</dbReference>
<evidence type="ECO:0000256" key="3">
    <source>
        <dbReference type="ARBA" id="ARBA00022723"/>
    </source>
</evidence>
<keyword evidence="4 8" id="KW-0378">Hydrolase</keyword>
<evidence type="ECO:0000256" key="5">
    <source>
        <dbReference type="ARBA" id="ARBA00022842"/>
    </source>
</evidence>
<evidence type="ECO:0000256" key="6">
    <source>
        <dbReference type="ARBA" id="ARBA00023211"/>
    </source>
</evidence>
<reference evidence="8 9" key="1">
    <citation type="submission" date="2015-02" db="EMBL/GenBank/DDBJ databases">
        <title>Draft genome sequences of ten Microbacterium spp. with emphasis on heavy metal contaminated environments.</title>
        <authorList>
            <person name="Corretto E."/>
        </authorList>
    </citation>
    <scope>NUCLEOTIDE SEQUENCE [LARGE SCALE GENOMIC DNA]</scope>
    <source>
        <strain evidence="8 9">BEL163</strain>
    </source>
</reference>
<dbReference type="PANTHER" id="PTHR12992:SF11">
    <property type="entry name" value="MITOCHONDRIAL COENZYME A DIPHOSPHATASE NUDT8"/>
    <property type="match status" value="1"/>
</dbReference>
<comment type="cofactor">
    <cofactor evidence="2">
        <name>Mg(2+)</name>
        <dbReference type="ChEBI" id="CHEBI:18420"/>
    </cofactor>
</comment>
<evidence type="ECO:0000313" key="8">
    <source>
        <dbReference type="EMBL" id="KJL25468.1"/>
    </source>
</evidence>
<dbReference type="GO" id="GO:0010945">
    <property type="term" value="F:coenzyme A diphosphatase activity"/>
    <property type="evidence" value="ECO:0007669"/>
    <property type="project" value="InterPro"/>
</dbReference>
<dbReference type="PANTHER" id="PTHR12992">
    <property type="entry name" value="NUDIX HYDROLASE"/>
    <property type="match status" value="1"/>
</dbReference>
<dbReference type="CDD" id="cd03426">
    <property type="entry name" value="NUDIX_CoAse_Nudt7"/>
    <property type="match status" value="1"/>
</dbReference>
<organism evidence="8 9">
    <name type="scientific">Microbacterium oxydans</name>
    <dbReference type="NCBI Taxonomy" id="82380"/>
    <lineage>
        <taxon>Bacteria</taxon>
        <taxon>Bacillati</taxon>
        <taxon>Actinomycetota</taxon>
        <taxon>Actinomycetes</taxon>
        <taxon>Micrococcales</taxon>
        <taxon>Microbacteriaceae</taxon>
        <taxon>Microbacterium</taxon>
    </lineage>
</organism>
<dbReference type="PATRIC" id="fig|82380.10.peg.604"/>
<keyword evidence="3" id="KW-0479">Metal-binding</keyword>
<keyword evidence="6" id="KW-0464">Manganese</keyword>
<dbReference type="SUPFAM" id="SSF55811">
    <property type="entry name" value="Nudix"/>
    <property type="match status" value="1"/>
</dbReference>